<name>A0ABS0AHN1_9GAMM</name>
<keyword evidence="1" id="KW-0472">Membrane</keyword>
<accession>A0ABS0AHN1</accession>
<proteinExistence type="predicted"/>
<reference evidence="2 3" key="1">
    <citation type="submission" date="2012-09" db="EMBL/GenBank/DDBJ databases">
        <title>Genome Sequence of alkane-degrading Bacterium Alcanivorax venustensis ISO4.</title>
        <authorList>
            <person name="Lai Q."/>
            <person name="Shao Z."/>
        </authorList>
    </citation>
    <scope>NUCLEOTIDE SEQUENCE [LARGE SCALE GENOMIC DNA]</scope>
    <source>
        <strain evidence="2 3">ISO4</strain>
    </source>
</reference>
<keyword evidence="1" id="KW-0812">Transmembrane</keyword>
<dbReference type="GeneID" id="99766854"/>
<dbReference type="Proteomes" id="UP000644441">
    <property type="component" value="Unassembled WGS sequence"/>
</dbReference>
<evidence type="ECO:0000313" key="2">
    <source>
        <dbReference type="EMBL" id="MBF5053614.1"/>
    </source>
</evidence>
<feature type="transmembrane region" description="Helical" evidence="1">
    <location>
        <begin position="58"/>
        <end position="81"/>
    </location>
</feature>
<gene>
    <name evidence="2" type="ORF">ISO4_02216</name>
</gene>
<sequence>MSEQHKHDPDTDDRQDDHERPGFFQVLHSVLAAIFGVQSSGNRERDFKKGSAGDYIGVYVVIVIAIVIAMFVVVNMVLSAAGS</sequence>
<comment type="caution">
    <text evidence="2">The sequence shown here is derived from an EMBL/GenBank/DDBJ whole genome shotgun (WGS) entry which is preliminary data.</text>
</comment>
<protein>
    <recommendedName>
        <fullName evidence="4">DUF2970 domain-containing protein</fullName>
    </recommendedName>
</protein>
<organism evidence="2 3">
    <name type="scientific">Alloalcanivorax venustensis ISO4</name>
    <dbReference type="NCBI Taxonomy" id="1177184"/>
    <lineage>
        <taxon>Bacteria</taxon>
        <taxon>Pseudomonadati</taxon>
        <taxon>Pseudomonadota</taxon>
        <taxon>Gammaproteobacteria</taxon>
        <taxon>Oceanospirillales</taxon>
        <taxon>Alcanivoracaceae</taxon>
        <taxon>Alloalcanivorax</taxon>
    </lineage>
</organism>
<dbReference type="Pfam" id="PF11174">
    <property type="entry name" value="DUF2970"/>
    <property type="match status" value="1"/>
</dbReference>
<dbReference type="RefSeq" id="WP_142949869.1">
    <property type="nucleotide sequence ID" value="NZ_ARXR01000019.1"/>
</dbReference>
<dbReference type="EMBL" id="ARXR01000019">
    <property type="protein sequence ID" value="MBF5053614.1"/>
    <property type="molecule type" value="Genomic_DNA"/>
</dbReference>
<keyword evidence="3" id="KW-1185">Reference proteome</keyword>
<evidence type="ECO:0000256" key="1">
    <source>
        <dbReference type="SAM" id="Phobius"/>
    </source>
</evidence>
<dbReference type="InterPro" id="IPR021344">
    <property type="entry name" value="DUF2970"/>
</dbReference>
<evidence type="ECO:0000313" key="3">
    <source>
        <dbReference type="Proteomes" id="UP000644441"/>
    </source>
</evidence>
<keyword evidence="1" id="KW-1133">Transmembrane helix</keyword>
<evidence type="ECO:0008006" key="4">
    <source>
        <dbReference type="Google" id="ProtNLM"/>
    </source>
</evidence>